<comment type="similarity">
    <text evidence="2">Belongs to the MGMT family.</text>
</comment>
<dbReference type="InterPro" id="IPR036388">
    <property type="entry name" value="WH-like_DNA-bd_sf"/>
</dbReference>
<evidence type="ECO:0000259" key="13">
    <source>
        <dbReference type="Pfam" id="PF01035"/>
    </source>
</evidence>
<dbReference type="PROSITE" id="PS00374">
    <property type="entry name" value="MGMT"/>
    <property type="match status" value="1"/>
</dbReference>
<dbReference type="Gene3D" id="1.10.10.10">
    <property type="entry name" value="Winged helix-like DNA-binding domain superfamily/Winged helix DNA-binding domain"/>
    <property type="match status" value="1"/>
</dbReference>
<comment type="catalytic activity">
    <reaction evidence="11">
        <text>a 6-O-methyl-2'-deoxyguanosine in DNA + L-cysteinyl-[protein] = S-methyl-L-cysteinyl-[protein] + a 2'-deoxyguanosine in DNA</text>
        <dbReference type="Rhea" id="RHEA:24000"/>
        <dbReference type="Rhea" id="RHEA-COMP:10131"/>
        <dbReference type="Rhea" id="RHEA-COMP:10132"/>
        <dbReference type="Rhea" id="RHEA-COMP:11367"/>
        <dbReference type="Rhea" id="RHEA-COMP:11368"/>
        <dbReference type="ChEBI" id="CHEBI:29950"/>
        <dbReference type="ChEBI" id="CHEBI:82612"/>
        <dbReference type="ChEBI" id="CHEBI:85445"/>
        <dbReference type="ChEBI" id="CHEBI:85448"/>
        <dbReference type="EC" id="2.1.1.63"/>
    </reaction>
</comment>
<evidence type="ECO:0000256" key="3">
    <source>
        <dbReference type="ARBA" id="ARBA00011918"/>
    </source>
</evidence>
<dbReference type="CDD" id="cd06445">
    <property type="entry name" value="ATase"/>
    <property type="match status" value="1"/>
</dbReference>
<evidence type="ECO:0000256" key="8">
    <source>
        <dbReference type="ARBA" id="ARBA00023204"/>
    </source>
</evidence>
<dbReference type="InterPro" id="IPR014048">
    <property type="entry name" value="MethylDNA_cys_MeTrfase_DNA-bd"/>
</dbReference>
<dbReference type="InterPro" id="IPR036217">
    <property type="entry name" value="MethylDNA_cys_MeTrfase_DNAb"/>
</dbReference>
<feature type="domain" description="Methylated-DNA-[protein]-cysteine S-methyltransferase DNA binding" evidence="13">
    <location>
        <begin position="228"/>
        <end position="306"/>
    </location>
</feature>
<feature type="region of interest" description="Disordered" evidence="12">
    <location>
        <begin position="118"/>
        <end position="169"/>
    </location>
</feature>
<comment type="catalytic activity">
    <reaction evidence="1">
        <text>a 4-O-methyl-thymidine in DNA + L-cysteinyl-[protein] = a thymidine in DNA + S-methyl-L-cysteinyl-[protein]</text>
        <dbReference type="Rhea" id="RHEA:53428"/>
        <dbReference type="Rhea" id="RHEA-COMP:10131"/>
        <dbReference type="Rhea" id="RHEA-COMP:10132"/>
        <dbReference type="Rhea" id="RHEA-COMP:13555"/>
        <dbReference type="Rhea" id="RHEA-COMP:13556"/>
        <dbReference type="ChEBI" id="CHEBI:29950"/>
        <dbReference type="ChEBI" id="CHEBI:82612"/>
        <dbReference type="ChEBI" id="CHEBI:137386"/>
        <dbReference type="ChEBI" id="CHEBI:137387"/>
        <dbReference type="EC" id="2.1.1.63"/>
    </reaction>
</comment>
<comment type="caution">
    <text evidence="14">The sequence shown here is derived from an EMBL/GenBank/DDBJ whole genome shotgun (WGS) entry which is preliminary data.</text>
</comment>
<keyword evidence="6" id="KW-0808">Transferase</keyword>
<evidence type="ECO:0000256" key="6">
    <source>
        <dbReference type="ARBA" id="ARBA00022679"/>
    </source>
</evidence>
<organism evidence="14 15">
    <name type="scientific">Gomphillus americanus</name>
    <dbReference type="NCBI Taxonomy" id="1940652"/>
    <lineage>
        <taxon>Eukaryota</taxon>
        <taxon>Fungi</taxon>
        <taxon>Dikarya</taxon>
        <taxon>Ascomycota</taxon>
        <taxon>Pezizomycotina</taxon>
        <taxon>Lecanoromycetes</taxon>
        <taxon>OSLEUM clade</taxon>
        <taxon>Ostropomycetidae</taxon>
        <taxon>Ostropales</taxon>
        <taxon>Graphidaceae</taxon>
        <taxon>Gomphilloideae</taxon>
        <taxon>Gomphillus</taxon>
    </lineage>
</organism>
<dbReference type="EC" id="2.1.1.63" evidence="3"/>
<keyword evidence="5" id="KW-0489">Methyltransferase</keyword>
<dbReference type="SUPFAM" id="SSF46767">
    <property type="entry name" value="Methylated DNA-protein cysteine methyltransferase, C-terminal domain"/>
    <property type="match status" value="1"/>
</dbReference>
<dbReference type="Pfam" id="PF01035">
    <property type="entry name" value="DNA_binding_1"/>
    <property type="match status" value="1"/>
</dbReference>
<proteinExistence type="inferred from homology"/>
<evidence type="ECO:0000313" key="15">
    <source>
        <dbReference type="Proteomes" id="UP000664169"/>
    </source>
</evidence>
<dbReference type="AlphaFoldDB" id="A0A8H3FPC1"/>
<keyword evidence="8" id="KW-0234">DNA repair</keyword>
<evidence type="ECO:0000256" key="10">
    <source>
        <dbReference type="ARBA" id="ARBA00031621"/>
    </source>
</evidence>
<dbReference type="PANTHER" id="PTHR10815:SF13">
    <property type="entry name" value="METHYLATED-DNA--PROTEIN-CYSTEINE METHYLTRANSFERASE"/>
    <property type="match status" value="1"/>
</dbReference>
<keyword evidence="15" id="KW-1185">Reference proteome</keyword>
<dbReference type="EMBL" id="CAJPDQ010000027">
    <property type="protein sequence ID" value="CAF9927495.1"/>
    <property type="molecule type" value="Genomic_DNA"/>
</dbReference>
<keyword evidence="7" id="KW-0227">DNA damage</keyword>
<evidence type="ECO:0000256" key="11">
    <source>
        <dbReference type="ARBA" id="ARBA00049348"/>
    </source>
</evidence>
<dbReference type="GO" id="GO:0032259">
    <property type="term" value="P:methylation"/>
    <property type="evidence" value="ECO:0007669"/>
    <property type="project" value="UniProtKB-KW"/>
</dbReference>
<reference evidence="14" key="1">
    <citation type="submission" date="2021-03" db="EMBL/GenBank/DDBJ databases">
        <authorList>
            <person name="Tagirdzhanova G."/>
        </authorList>
    </citation>
    <scope>NUCLEOTIDE SEQUENCE</scope>
</reference>
<evidence type="ECO:0000256" key="4">
    <source>
        <dbReference type="ARBA" id="ARBA00015377"/>
    </source>
</evidence>
<dbReference type="NCBIfam" id="TIGR00589">
    <property type="entry name" value="ogt"/>
    <property type="match status" value="1"/>
</dbReference>
<name>A0A8H3FPC1_9LECA</name>
<evidence type="ECO:0000256" key="2">
    <source>
        <dbReference type="ARBA" id="ARBA00008711"/>
    </source>
</evidence>
<evidence type="ECO:0000256" key="12">
    <source>
        <dbReference type="SAM" id="MobiDB-lite"/>
    </source>
</evidence>
<dbReference type="Proteomes" id="UP000664169">
    <property type="component" value="Unassembled WGS sequence"/>
</dbReference>
<dbReference type="InterPro" id="IPR001497">
    <property type="entry name" value="MethylDNA_cys_MeTrfase_AS"/>
</dbReference>
<protein>
    <recommendedName>
        <fullName evidence="4">Methylated-DNA--protein-cysteine methyltransferase</fullName>
        <ecNumber evidence="3">2.1.1.63</ecNumber>
    </recommendedName>
    <alternativeName>
        <fullName evidence="9">6-O-methylguanine-DNA methyltransferase</fullName>
    </alternativeName>
    <alternativeName>
        <fullName evidence="10">O-6-methylguanine-DNA-alkyltransferase</fullName>
    </alternativeName>
</protein>
<gene>
    <name evidence="14" type="ORF">GOMPHAMPRED_004414</name>
</gene>
<evidence type="ECO:0000256" key="5">
    <source>
        <dbReference type="ARBA" id="ARBA00022603"/>
    </source>
</evidence>
<evidence type="ECO:0000313" key="14">
    <source>
        <dbReference type="EMBL" id="CAF9927495.1"/>
    </source>
</evidence>
<feature type="compositionally biased region" description="Basic and acidic residues" evidence="12">
    <location>
        <begin position="118"/>
        <end position="161"/>
    </location>
</feature>
<dbReference type="GO" id="GO:0006281">
    <property type="term" value="P:DNA repair"/>
    <property type="evidence" value="ECO:0007669"/>
    <property type="project" value="UniProtKB-KW"/>
</dbReference>
<accession>A0A8H3FPC1</accession>
<sequence length="359" mass="40233">MPRNAPLQDDLETLRSIWKTLYSSILPSLARTKDPAQPKWPVTLDHCFARIILDNTIGSSDSNPSENGTSRVVPWDTVIGRPAVRQMNADQLRAAIDLGQRIQKGEADLVTLDQRSLEGRGKAEHKYSAGETQRRAADGVKRKRNDGKDELDAKPLQDQRKARYAKKKQSTLAFDRISDGESKVNAAATRTGDLLESLEGDLNVKSMPSREEIRNTLKRIDRDESLTPFRRRLYTSLLSVPRGQYTNYAALAAHLGSVARAVGNGMRNNPFAPDVPCHRVLARDGSIGGFGGDWSRDGTLTDKQEKKMRLLKEDRSYILTHLGVRQEGVKFDSAGKVKGRVWDGFWDREDFVKEYGEIT</sequence>
<dbReference type="PANTHER" id="PTHR10815">
    <property type="entry name" value="METHYLATED-DNA--PROTEIN-CYSTEINE METHYLTRANSFERASE"/>
    <property type="match status" value="1"/>
</dbReference>
<evidence type="ECO:0000256" key="9">
    <source>
        <dbReference type="ARBA" id="ARBA00030795"/>
    </source>
</evidence>
<evidence type="ECO:0000256" key="1">
    <source>
        <dbReference type="ARBA" id="ARBA00001286"/>
    </source>
</evidence>
<dbReference type="OrthoDB" id="1907495at2759"/>
<dbReference type="GO" id="GO:0003908">
    <property type="term" value="F:methylated-DNA-[protein]-cysteine S-methyltransferase activity"/>
    <property type="evidence" value="ECO:0007669"/>
    <property type="project" value="UniProtKB-EC"/>
</dbReference>
<evidence type="ECO:0000256" key="7">
    <source>
        <dbReference type="ARBA" id="ARBA00022763"/>
    </source>
</evidence>